<feature type="region of interest" description="Disordered" evidence="1">
    <location>
        <begin position="45"/>
        <end position="132"/>
    </location>
</feature>
<comment type="caution">
    <text evidence="2">The sequence shown here is derived from an EMBL/GenBank/DDBJ whole genome shotgun (WGS) entry which is preliminary data.</text>
</comment>
<feature type="region of interest" description="Disordered" evidence="1">
    <location>
        <begin position="1"/>
        <end position="20"/>
    </location>
</feature>
<sequence length="132" mass="14310">MSDPAEVPSSPPPPQSSYLPETYCSLVSADDQIPPSQPTQLHLKQILLQPSTQTQTQTQDDDEGAEERDRVPDSQEVGRHEEIGREGTGAQAARGDGVKGLGSVGEEFSLPPPPPWSQTQTQSQTQETMDEE</sequence>
<organism evidence="2 3">
    <name type="scientific">Diplodia intermedia</name>
    <dbReference type="NCBI Taxonomy" id="856260"/>
    <lineage>
        <taxon>Eukaryota</taxon>
        <taxon>Fungi</taxon>
        <taxon>Dikarya</taxon>
        <taxon>Ascomycota</taxon>
        <taxon>Pezizomycotina</taxon>
        <taxon>Dothideomycetes</taxon>
        <taxon>Dothideomycetes incertae sedis</taxon>
        <taxon>Botryosphaeriales</taxon>
        <taxon>Botryosphaeriaceae</taxon>
        <taxon>Diplodia</taxon>
    </lineage>
</organism>
<name>A0ABR3TBM3_9PEZI</name>
<protein>
    <submittedName>
        <fullName evidence="2">Uncharacterized protein</fullName>
    </submittedName>
</protein>
<feature type="compositionally biased region" description="Basic and acidic residues" evidence="1">
    <location>
        <begin position="67"/>
        <end position="85"/>
    </location>
</feature>
<reference evidence="2 3" key="1">
    <citation type="journal article" date="2023" name="Plant Dis.">
        <title>First Report of Diplodia intermedia Causing Canker and Dieback Diseases on Apple Trees in Canada.</title>
        <authorList>
            <person name="Ellouze W."/>
            <person name="Ilyukhin E."/>
            <person name="Sulman M."/>
            <person name="Ali S."/>
        </authorList>
    </citation>
    <scope>NUCLEOTIDE SEQUENCE [LARGE SCALE GENOMIC DNA]</scope>
    <source>
        <strain evidence="2 3">M45-28</strain>
    </source>
</reference>
<proteinExistence type="predicted"/>
<evidence type="ECO:0000256" key="1">
    <source>
        <dbReference type="SAM" id="MobiDB-lite"/>
    </source>
</evidence>
<dbReference type="EMBL" id="JAKEKT020000095">
    <property type="protein sequence ID" value="KAL1636960.1"/>
    <property type="molecule type" value="Genomic_DNA"/>
</dbReference>
<accession>A0ABR3TBM3</accession>
<dbReference type="Proteomes" id="UP001521184">
    <property type="component" value="Unassembled WGS sequence"/>
</dbReference>
<evidence type="ECO:0000313" key="3">
    <source>
        <dbReference type="Proteomes" id="UP001521184"/>
    </source>
</evidence>
<keyword evidence="3" id="KW-1185">Reference proteome</keyword>
<evidence type="ECO:0000313" key="2">
    <source>
        <dbReference type="EMBL" id="KAL1636960.1"/>
    </source>
</evidence>
<feature type="compositionally biased region" description="Low complexity" evidence="1">
    <location>
        <begin position="117"/>
        <end position="126"/>
    </location>
</feature>
<gene>
    <name evidence="2" type="ORF">SLS58_009567</name>
</gene>